<name>A0A502DKN8_9MYCO</name>
<dbReference type="GO" id="GO:0016020">
    <property type="term" value="C:membrane"/>
    <property type="evidence" value="ECO:0007669"/>
    <property type="project" value="TreeGrafter"/>
</dbReference>
<accession>A0A502DKN8</accession>
<dbReference type="Proteomes" id="UP000320095">
    <property type="component" value="Unassembled WGS sequence"/>
</dbReference>
<protein>
    <submittedName>
        <fullName evidence="2">Acyltransferase family protein</fullName>
    </submittedName>
</protein>
<dbReference type="OrthoDB" id="5496738at2"/>
<keyword evidence="2" id="KW-0012">Acyltransferase</keyword>
<dbReference type="CDD" id="cd07987">
    <property type="entry name" value="LPLAT_MGAT-like"/>
    <property type="match status" value="1"/>
</dbReference>
<evidence type="ECO:0000313" key="3">
    <source>
        <dbReference type="Proteomes" id="UP000320095"/>
    </source>
</evidence>
<dbReference type="InterPro" id="IPR002123">
    <property type="entry name" value="Plipid/glycerol_acylTrfase"/>
</dbReference>
<gene>
    <name evidence="2" type="ORF">EAH80_29775</name>
</gene>
<evidence type="ECO:0000259" key="1">
    <source>
        <dbReference type="SMART" id="SM00563"/>
    </source>
</evidence>
<comment type="caution">
    <text evidence="2">The sequence shown here is derived from an EMBL/GenBank/DDBJ whole genome shotgun (WGS) entry which is preliminary data.</text>
</comment>
<keyword evidence="2" id="KW-0808">Transferase</keyword>
<evidence type="ECO:0000313" key="2">
    <source>
        <dbReference type="EMBL" id="TPG25604.1"/>
    </source>
</evidence>
<dbReference type="SUPFAM" id="SSF69593">
    <property type="entry name" value="Glycerol-3-phosphate (1)-acyltransferase"/>
    <property type="match status" value="1"/>
</dbReference>
<feature type="domain" description="Phospholipid/glycerol acyltransferase" evidence="1">
    <location>
        <begin position="49"/>
        <end position="166"/>
    </location>
</feature>
<dbReference type="EMBL" id="RCZG01000025">
    <property type="protein sequence ID" value="TPG25604.1"/>
    <property type="molecule type" value="Genomic_DNA"/>
</dbReference>
<dbReference type="PANTHER" id="PTHR22753">
    <property type="entry name" value="TRANSMEMBRANE PROTEIN 68"/>
    <property type="match status" value="1"/>
</dbReference>
<dbReference type="GO" id="GO:0016746">
    <property type="term" value="F:acyltransferase activity"/>
    <property type="evidence" value="ECO:0007669"/>
    <property type="project" value="UniProtKB-KW"/>
</dbReference>
<dbReference type="Pfam" id="PF01553">
    <property type="entry name" value="Acyltransferase"/>
    <property type="match status" value="1"/>
</dbReference>
<dbReference type="SMART" id="SM00563">
    <property type="entry name" value="PlsC"/>
    <property type="match status" value="1"/>
</dbReference>
<proteinExistence type="predicted"/>
<reference evidence="2 3" key="1">
    <citation type="journal article" date="2019" name="Environ. Microbiol.">
        <title>Species interactions and distinct microbial communities in high Arctic permafrost affected cryosols are associated with the CH4 and CO2 gas fluxes.</title>
        <authorList>
            <person name="Altshuler I."/>
            <person name="Hamel J."/>
            <person name="Turney S."/>
            <person name="Magnuson E."/>
            <person name="Levesque R."/>
            <person name="Greer C."/>
            <person name="Whyte L.G."/>
        </authorList>
    </citation>
    <scope>NUCLEOTIDE SEQUENCE [LARGE SCALE GENOMIC DNA]</scope>
    <source>
        <strain evidence="2 3">S5.20</strain>
    </source>
</reference>
<dbReference type="PANTHER" id="PTHR22753:SF48">
    <property type="entry name" value="PHOSPHOLIPID_GLYCEROL ACYLTRANSFERASE DOMAIN-CONTAINING PROTEIN"/>
    <property type="match status" value="1"/>
</dbReference>
<dbReference type="AlphaFoldDB" id="A0A502DKN8"/>
<keyword evidence="3" id="KW-1185">Reference proteome</keyword>
<sequence>MHYTAFMSLISQSTLQRWIENVADRAHPVVSAFEPYVDGLDDLPADGRFLLVGNHTQAGTEALLIPYLVRRQIGIRVRPLADRRFGNITGLAGDVFAAAGAVVGSRDTARELMQAGEPILVFPGGGREISKAKDQLYELMWKGRTGFARLAAENDYPIIPVALVGGDDVYHVLTSSDGRWARMTKPLAARLTGDSNMAIPLMRGIGPTLIPRPQRTYLRFGAPIDTTRPKRAVAEKWVETVQMRVKTELEADLAALLEVRSTDPYRQLAPWARGSAVAP</sequence>
<dbReference type="InterPro" id="IPR016676">
    <property type="entry name" value="P_lipid/glycerol_AcTrfase_prd"/>
</dbReference>
<dbReference type="PIRSF" id="PIRSF016753">
    <property type="entry name" value="P_lipid/glycerol_ac_tran_prd"/>
    <property type="match status" value="1"/>
</dbReference>
<organism evidence="2 3">
    <name type="scientific">Mycolicibacterium hodleri</name>
    <dbReference type="NCBI Taxonomy" id="49897"/>
    <lineage>
        <taxon>Bacteria</taxon>
        <taxon>Bacillati</taxon>
        <taxon>Actinomycetota</taxon>
        <taxon>Actinomycetes</taxon>
        <taxon>Mycobacteriales</taxon>
        <taxon>Mycobacteriaceae</taxon>
        <taxon>Mycolicibacterium</taxon>
    </lineage>
</organism>